<sequence>MKKIYLYTALLLGLLKIISMFTIPIVSSLGISFVYISIIMVYVLYILSFIIIAHAALIIVRARAWNIFRRKKKELTTFQWAGEIKNLDKEMRLLLGCIKVSDDIVDNIGVLKKRIGYYFNNDIKKMKRYKAYLSVVEKDNTPLIIQTFIIAIFSSAFASALVTGKIQDVIEFFMPLKKSGLLEKAVPLDFYYVSGIMFLFILAVVMISFLIIFTDKTRVRMAQKVIDIYIDEEK</sequence>
<accession>A0AB73UMW1</accession>
<feature type="transmembrane region" description="Helical" evidence="1">
    <location>
        <begin position="33"/>
        <end position="60"/>
    </location>
</feature>
<reference evidence="2 3" key="1">
    <citation type="submission" date="2018-03" db="EMBL/GenBank/DDBJ databases">
        <title>The complete genome of bacterial strain SGAir0260.</title>
        <authorList>
            <person name="Schuster S.C."/>
        </authorList>
    </citation>
    <scope>NUCLEOTIDE SEQUENCE [LARGE SCALE GENOMIC DNA]</scope>
    <source>
        <strain evidence="2 3">SGAir0260</strain>
    </source>
</reference>
<keyword evidence="1" id="KW-1133">Transmembrane helix</keyword>
<gene>
    <name evidence="2" type="ORF">C1N66_20795</name>
</gene>
<feature type="transmembrane region" description="Helical" evidence="1">
    <location>
        <begin position="7"/>
        <end position="27"/>
    </location>
</feature>
<keyword evidence="1" id="KW-0812">Transmembrane</keyword>
<protein>
    <recommendedName>
        <fullName evidence="4">MotA/TolQ/ExbB proton channel domain-containing protein</fullName>
    </recommendedName>
</protein>
<proteinExistence type="predicted"/>
<feature type="transmembrane region" description="Helical" evidence="1">
    <location>
        <begin position="190"/>
        <end position="213"/>
    </location>
</feature>
<organism evidence="2 3">
    <name type="scientific">Bacillus cereus</name>
    <dbReference type="NCBI Taxonomy" id="1396"/>
    <lineage>
        <taxon>Bacteria</taxon>
        <taxon>Bacillati</taxon>
        <taxon>Bacillota</taxon>
        <taxon>Bacilli</taxon>
        <taxon>Bacillales</taxon>
        <taxon>Bacillaceae</taxon>
        <taxon>Bacillus</taxon>
        <taxon>Bacillus cereus group</taxon>
    </lineage>
</organism>
<dbReference type="Proteomes" id="UP000464780">
    <property type="component" value="Chromosome"/>
</dbReference>
<dbReference type="EMBL" id="CP028009">
    <property type="protein sequence ID" value="QHV45453.1"/>
    <property type="molecule type" value="Genomic_DNA"/>
</dbReference>
<evidence type="ECO:0000313" key="2">
    <source>
        <dbReference type="EMBL" id="QHV45453.1"/>
    </source>
</evidence>
<evidence type="ECO:0000313" key="3">
    <source>
        <dbReference type="Proteomes" id="UP000464780"/>
    </source>
</evidence>
<name>A0AB73UMW1_BACCE</name>
<feature type="transmembrane region" description="Helical" evidence="1">
    <location>
        <begin position="148"/>
        <end position="170"/>
    </location>
</feature>
<evidence type="ECO:0000256" key="1">
    <source>
        <dbReference type="SAM" id="Phobius"/>
    </source>
</evidence>
<dbReference type="AlphaFoldDB" id="A0AB73UMW1"/>
<evidence type="ECO:0008006" key="4">
    <source>
        <dbReference type="Google" id="ProtNLM"/>
    </source>
</evidence>
<keyword evidence="1" id="KW-0472">Membrane</keyword>
<dbReference type="RefSeq" id="WP_162280370.1">
    <property type="nucleotide sequence ID" value="NZ_CP028009.1"/>
</dbReference>